<organism evidence="1 2">
    <name type="scientific">Coemansia nantahalensis</name>
    <dbReference type="NCBI Taxonomy" id="2789366"/>
    <lineage>
        <taxon>Eukaryota</taxon>
        <taxon>Fungi</taxon>
        <taxon>Fungi incertae sedis</taxon>
        <taxon>Zoopagomycota</taxon>
        <taxon>Kickxellomycotina</taxon>
        <taxon>Kickxellomycetes</taxon>
        <taxon>Kickxellales</taxon>
        <taxon>Kickxellaceae</taxon>
        <taxon>Coemansia</taxon>
    </lineage>
</organism>
<name>A0ACC1K465_9FUNG</name>
<reference evidence="1" key="1">
    <citation type="submission" date="2022-07" db="EMBL/GenBank/DDBJ databases">
        <title>Phylogenomic reconstructions and comparative analyses of Kickxellomycotina fungi.</title>
        <authorList>
            <person name="Reynolds N.K."/>
            <person name="Stajich J.E."/>
            <person name="Barry K."/>
            <person name="Grigoriev I.V."/>
            <person name="Crous P."/>
            <person name="Smith M.E."/>
        </authorList>
    </citation>
    <scope>NUCLEOTIDE SEQUENCE</scope>
    <source>
        <strain evidence="1">CBS 109366</strain>
    </source>
</reference>
<comment type="caution">
    <text evidence="1">The sequence shown here is derived from an EMBL/GenBank/DDBJ whole genome shotgun (WGS) entry which is preliminary data.</text>
</comment>
<evidence type="ECO:0000313" key="1">
    <source>
        <dbReference type="EMBL" id="KAJ2773114.1"/>
    </source>
</evidence>
<protein>
    <submittedName>
        <fullName evidence="1">Uncharacterized protein</fullName>
    </submittedName>
</protein>
<dbReference type="EMBL" id="JANBUJ010000270">
    <property type="protein sequence ID" value="KAJ2773114.1"/>
    <property type="molecule type" value="Genomic_DNA"/>
</dbReference>
<accession>A0ACC1K465</accession>
<gene>
    <name evidence="1" type="ORF">IWQ57_001452</name>
</gene>
<keyword evidence="2" id="KW-1185">Reference proteome</keyword>
<dbReference type="Proteomes" id="UP001140234">
    <property type="component" value="Unassembled WGS sequence"/>
</dbReference>
<proteinExistence type="predicted"/>
<evidence type="ECO:0000313" key="2">
    <source>
        <dbReference type="Proteomes" id="UP001140234"/>
    </source>
</evidence>
<sequence length="593" mass="64944">MDSPGRRHFAHHLSTRGSAPNLTTAAACFDALSSIDQSIRSLNSARPRPALEVETAGLLCATLSHGLHSPASATASTIVQTPSERRATKGFSHLPPSLDFIGNTGGGGGGSGGAVDGVDDEEAVVAFLCSGLPHYEGSAPIHYDDLDLSLTLYTEQQQWRAGCGDPDEEEYVSDSAWGEGSYQSLCGVPAQLPSPQTPSMSHAASAGPAAYEEWIDVGALLEAAQEAANPGPGFWLRVARRTETDHMLLYHLETEPAGGPGCVAQIAKPAVPLHVFESEILSLAYVNEHTSLPVPSVLAYHFSAANPVGVPFAILDALPGTLLTELWPRLGPRQRRKILDQIAETVVHLSQLQFPLIGSLRIGDGRLELGPLLHARQEEDGYRQLPHTGNRTQGPFASTHEYYSAMIRASLDVAAGPSLDRLELEAYMAFVAYFAANSRHSGGPFVLMPESLDAHHFLVDAHSCRLTGVVDWTFCGTRPLTTLVQPPPFVFDDTPRWEPTRRDERQAHRRNLVRYRQWFKAGLQKKAWAQLGKRAADEMADMVRFGYWRHKFEAEICEHIRYSNPWTFRAIWEHVHPGDDFSVWFAAAQASNL</sequence>